<comment type="caution">
    <text evidence="1">The sequence shown here is derived from an EMBL/GenBank/DDBJ whole genome shotgun (WGS) entry which is preliminary data.</text>
</comment>
<gene>
    <name evidence="1" type="ORF">OE647_00950</name>
</gene>
<keyword evidence="2" id="KW-1185">Reference proteome</keyword>
<dbReference type="EMBL" id="JAOWLA010000001">
    <property type="protein sequence ID" value="MCV2863301.1"/>
    <property type="molecule type" value="Genomic_DNA"/>
</dbReference>
<proteinExistence type="predicted"/>
<accession>A0ABT2YWR6</accession>
<organism evidence="1 2">
    <name type="scientific">Albidovulum sediminicola</name>
    <dbReference type="NCBI Taxonomy" id="2984331"/>
    <lineage>
        <taxon>Bacteria</taxon>
        <taxon>Pseudomonadati</taxon>
        <taxon>Pseudomonadota</taxon>
        <taxon>Alphaproteobacteria</taxon>
        <taxon>Rhodobacterales</taxon>
        <taxon>Paracoccaceae</taxon>
        <taxon>Albidovulum</taxon>
    </lineage>
</organism>
<evidence type="ECO:0000313" key="2">
    <source>
        <dbReference type="Proteomes" id="UP001652503"/>
    </source>
</evidence>
<reference evidence="1 2" key="1">
    <citation type="submission" date="2022-10" db="EMBL/GenBank/DDBJ databases">
        <title>Defluviimonas sp. nov., isolated from ocean surface water.</title>
        <authorList>
            <person name="He W."/>
            <person name="Wang L."/>
            <person name="Zhang D.-F."/>
        </authorList>
    </citation>
    <scope>NUCLEOTIDE SEQUENCE [LARGE SCALE GENOMIC DNA]</scope>
    <source>
        <strain evidence="1 2">WL0075</strain>
    </source>
</reference>
<name>A0ABT2YWR6_9RHOB</name>
<sequence length="443" mass="47463">MALAPTIAAAQTGGGEANPGGLQIDIGVSSGLTYDSNLSLDPGGEDAAVWDTGLTFALSSVTGAQRFDVTASGVLRYIDTGSDSDFGLEDTRLRFGYQRESLNSRLTLSASYSDVDRDFIDPFADSSDSSSSSGSIATTSAALRYETGLQDPLGFWIDLSHRKVDYSDTDPTDTDLTDNQTDRAEIATRMRLSAVSTVTVSATGTWYDETGATPLDRTTTEYLARLEHEIDPVLSLDLGIGHDRIEETESGVTTVTSGAVGFIGLERAMTNGTANARLATTLDDEGRRTELTFGREMELPRGTFAASIGASRAPDGEVDAIGSVTYTRSTRTGELSVGLERTAYTDDGDNTTDTRVSLGYRHQINEVSRLDLGLAWSLVDASNGGVEDETEYARLSAAYSRDLTADWDLTSGVTYRTRSESGIDDAHSTAIFVTLSRNFSYRP</sequence>
<dbReference type="RefSeq" id="WP_263719713.1">
    <property type="nucleotide sequence ID" value="NZ_JAOWLA010000001.1"/>
</dbReference>
<protein>
    <recommendedName>
        <fullName evidence="3">Outer membrane beta-barrel protein</fullName>
    </recommendedName>
</protein>
<evidence type="ECO:0000313" key="1">
    <source>
        <dbReference type="EMBL" id="MCV2863301.1"/>
    </source>
</evidence>
<dbReference type="Proteomes" id="UP001652503">
    <property type="component" value="Unassembled WGS sequence"/>
</dbReference>
<evidence type="ECO:0008006" key="3">
    <source>
        <dbReference type="Google" id="ProtNLM"/>
    </source>
</evidence>